<evidence type="ECO:0000313" key="3">
    <source>
        <dbReference type="EMBL" id="MCL1553357.1"/>
    </source>
</evidence>
<accession>A0ABT0LVI6</accession>
<dbReference type="Proteomes" id="UP001167357">
    <property type="component" value="Unassembled WGS sequence"/>
</dbReference>
<feature type="domain" description="Shedu protein SduA C-terminal" evidence="2">
    <location>
        <begin position="303"/>
        <end position="463"/>
    </location>
</feature>
<sequence>MVDDFIMDDESVGEEPVADPESRAAKDQDPSSIELRFKRVETADGPHVEVTAIPSKEVRHLLIDDVPETLIALVMEDDIVMYPVNVNPTKADFLKPKYDQINQIILDDCGPNFPLPEDRYSFDELLESLPVGFSRKAIYGLGLKWEYRLIPAELAKVAGINTINMSPGNHAVMDSGSYELGYARFDALRRGLDGITRRAQQSALDERICVTHNELLSSIDATLYPVRQPRVKAGTIVKIVQAQGDGSTRNASDRKAIVSAAQKDLERSAKEELDTVLALAQSIERVALKELTERLEKMLTGNHQEAAWQTFFNNNAFILGLAFAYPVYLLQDQAFIGNISLKGDGHSIVDFLLAQRCSGNIALIEIKHPQTKLLEKNNYRGSIKAPHRQLTGALTQVLHQRYTLMTTFGSKLSDPGLVGTDVAAVHCIVIAGRSPETPEDRRSFELFRNAAKDVLVITYDELLEKLKQLKHIVDASTIED</sequence>
<organism evidence="3 4">
    <name type="scientific">Xanthomonas nasturtii</name>
    <dbReference type="NCBI Taxonomy" id="1843581"/>
    <lineage>
        <taxon>Bacteria</taxon>
        <taxon>Pseudomonadati</taxon>
        <taxon>Pseudomonadota</taxon>
        <taxon>Gammaproteobacteria</taxon>
        <taxon>Lysobacterales</taxon>
        <taxon>Lysobacteraceae</taxon>
        <taxon>Xanthomonas</taxon>
    </lineage>
</organism>
<dbReference type="Pfam" id="PF14082">
    <property type="entry name" value="SduA_C"/>
    <property type="match status" value="1"/>
</dbReference>
<name>A0ABT0LVI6_9XANT</name>
<dbReference type="EMBL" id="JAMBED010000070">
    <property type="protein sequence ID" value="MCL1553357.1"/>
    <property type="molecule type" value="Genomic_DNA"/>
</dbReference>
<evidence type="ECO:0000256" key="1">
    <source>
        <dbReference type="SAM" id="MobiDB-lite"/>
    </source>
</evidence>
<dbReference type="InterPro" id="IPR025359">
    <property type="entry name" value="SduA_C"/>
</dbReference>
<protein>
    <submittedName>
        <fullName evidence="3">DUF4263 domain-containing protein</fullName>
    </submittedName>
</protein>
<evidence type="ECO:0000313" key="4">
    <source>
        <dbReference type="Proteomes" id="UP001167357"/>
    </source>
</evidence>
<dbReference type="RefSeq" id="WP_249048455.1">
    <property type="nucleotide sequence ID" value="NZ_JAMBEC010000066.1"/>
</dbReference>
<comment type="caution">
    <text evidence="3">The sequence shown here is derived from an EMBL/GenBank/DDBJ whole genome shotgun (WGS) entry which is preliminary data.</text>
</comment>
<gene>
    <name evidence="3" type="ORF">M3O51_19140</name>
</gene>
<feature type="compositionally biased region" description="Basic and acidic residues" evidence="1">
    <location>
        <begin position="20"/>
        <end position="31"/>
    </location>
</feature>
<reference evidence="3" key="1">
    <citation type="submission" date="2022-04" db="EMBL/GenBank/DDBJ databases">
        <title>Genomic comparison of 19 strains of Xanthomonas nasturtii, a newly emerging watercress pathogen.</title>
        <authorList>
            <person name="Harrison J."/>
            <person name="Greer S."/>
            <person name="Hussain R."/>
            <person name="Lascelles D."/>
            <person name="Roberts M."/>
            <person name="Carter B."/>
            <person name="Bryning A."/>
            <person name="Carroll S."/>
            <person name="Aspin A."/>
            <person name="Cruz L."/>
            <person name="Cruz J."/>
            <person name="Grant M."/>
            <person name="Vicente J."/>
            <person name="Studholme D.J."/>
        </authorList>
    </citation>
    <scope>NUCLEOTIDE SEQUENCE</scope>
    <source>
        <strain evidence="3">10016B</strain>
    </source>
</reference>
<feature type="compositionally biased region" description="Acidic residues" evidence="1">
    <location>
        <begin position="1"/>
        <end position="18"/>
    </location>
</feature>
<keyword evidence="4" id="KW-1185">Reference proteome</keyword>
<feature type="region of interest" description="Disordered" evidence="1">
    <location>
        <begin position="1"/>
        <end position="31"/>
    </location>
</feature>
<evidence type="ECO:0000259" key="2">
    <source>
        <dbReference type="Pfam" id="PF14082"/>
    </source>
</evidence>
<proteinExistence type="predicted"/>